<organism evidence="1 2">
    <name type="scientific">Faecalicatena contorta</name>
    <dbReference type="NCBI Taxonomy" id="39482"/>
    <lineage>
        <taxon>Bacteria</taxon>
        <taxon>Bacillati</taxon>
        <taxon>Bacillota</taxon>
        <taxon>Clostridia</taxon>
        <taxon>Lachnospirales</taxon>
        <taxon>Lachnospiraceae</taxon>
        <taxon>Faecalicatena</taxon>
    </lineage>
</organism>
<dbReference type="SUPFAM" id="SSF143602">
    <property type="entry name" value="STIV B116-like"/>
    <property type="match status" value="1"/>
</dbReference>
<reference evidence="1 2" key="1">
    <citation type="submission" date="2015-09" db="EMBL/GenBank/DDBJ databases">
        <authorList>
            <consortium name="Pathogen Informatics"/>
        </authorList>
    </citation>
    <scope>NUCLEOTIDE SEQUENCE [LARGE SCALE GENOMIC DNA]</scope>
    <source>
        <strain evidence="1 2">2789STDY5834876</strain>
    </source>
</reference>
<dbReference type="Gene3D" id="3.40.50.11170">
    <property type="entry name" value="Uncharacterised protein PF08960, DUF1874"/>
    <property type="match status" value="1"/>
</dbReference>
<dbReference type="RefSeq" id="WP_055153364.1">
    <property type="nucleotide sequence ID" value="NZ_CYZU01000022.1"/>
</dbReference>
<dbReference type="OrthoDB" id="1909530at2"/>
<dbReference type="Proteomes" id="UP000095544">
    <property type="component" value="Unassembled WGS sequence"/>
</dbReference>
<sequence length="109" mass="12299">MKKLALLNTSILTTAGEYSLTDITLDEARAIVKKHRDNLNSAIGHASTAEIMTTLLGVEVPMNRQMFIQDVEQRALVFKLNGRPEEGKILSVEDIERIGYKFQILDRIK</sequence>
<evidence type="ECO:0000313" key="1">
    <source>
        <dbReference type="EMBL" id="CUO52988.1"/>
    </source>
</evidence>
<dbReference type="AlphaFoldDB" id="A0A174FVU8"/>
<dbReference type="InterPro" id="IPR037236">
    <property type="entry name" value="STIV_B116-like_sf"/>
</dbReference>
<proteinExistence type="predicted"/>
<evidence type="ECO:0000313" key="2">
    <source>
        <dbReference type="Proteomes" id="UP000095544"/>
    </source>
</evidence>
<dbReference type="InterPro" id="IPR015055">
    <property type="entry name" value="STIV_B116-like"/>
</dbReference>
<dbReference type="STRING" id="39482.ERS852491_02477"/>
<name>A0A174FVU8_9FIRM</name>
<gene>
    <name evidence="1" type="ORF">ERS852491_02477</name>
</gene>
<dbReference type="EMBL" id="CYZU01000022">
    <property type="protein sequence ID" value="CUO52988.1"/>
    <property type="molecule type" value="Genomic_DNA"/>
</dbReference>
<dbReference type="Pfam" id="PF08960">
    <property type="entry name" value="STIV_B116-like"/>
    <property type="match status" value="1"/>
</dbReference>
<accession>A0A174FVU8</accession>
<protein>
    <submittedName>
        <fullName evidence="1">Domain of uncharacterized function (DUF1874)</fullName>
    </submittedName>
</protein>